<dbReference type="PROSITE" id="PS50956">
    <property type="entry name" value="HTH_ASNC_2"/>
    <property type="match status" value="1"/>
</dbReference>
<dbReference type="Pfam" id="PF13412">
    <property type="entry name" value="HTH_24"/>
    <property type="match status" value="1"/>
</dbReference>
<dbReference type="InterPro" id="IPR000485">
    <property type="entry name" value="AsnC-type_HTH_dom"/>
</dbReference>
<evidence type="ECO:0000259" key="4">
    <source>
        <dbReference type="PROSITE" id="PS50956"/>
    </source>
</evidence>
<feature type="domain" description="HTH asnC-type" evidence="4">
    <location>
        <begin position="4"/>
        <end position="67"/>
    </location>
</feature>
<evidence type="ECO:0000313" key="6">
    <source>
        <dbReference type="Proteomes" id="UP001500420"/>
    </source>
</evidence>
<dbReference type="InterPro" id="IPR011017">
    <property type="entry name" value="TRASH_dom"/>
</dbReference>
<evidence type="ECO:0000256" key="3">
    <source>
        <dbReference type="ARBA" id="ARBA00023163"/>
    </source>
</evidence>
<organism evidence="5 6">
    <name type="scientific">Natronoarchaeum mannanilyticum</name>
    <dbReference type="NCBI Taxonomy" id="926360"/>
    <lineage>
        <taxon>Archaea</taxon>
        <taxon>Methanobacteriati</taxon>
        <taxon>Methanobacteriota</taxon>
        <taxon>Stenosarchaea group</taxon>
        <taxon>Halobacteria</taxon>
        <taxon>Halobacteriales</taxon>
        <taxon>Natronoarchaeaceae</taxon>
    </lineage>
</organism>
<dbReference type="CDD" id="cd00090">
    <property type="entry name" value="HTH_ARSR"/>
    <property type="match status" value="1"/>
</dbReference>
<evidence type="ECO:0000256" key="2">
    <source>
        <dbReference type="ARBA" id="ARBA00023125"/>
    </source>
</evidence>
<dbReference type="InterPro" id="IPR050684">
    <property type="entry name" value="HTH-Siroheme_Decarb"/>
</dbReference>
<dbReference type="GO" id="GO:0043565">
    <property type="term" value="F:sequence-specific DNA binding"/>
    <property type="evidence" value="ECO:0007669"/>
    <property type="project" value="InterPro"/>
</dbReference>
<dbReference type="SUPFAM" id="SSF46785">
    <property type="entry name" value="Winged helix' DNA-binding domain"/>
    <property type="match status" value="1"/>
</dbReference>
<dbReference type="Pfam" id="PF24273">
    <property type="entry name" value="TRASH_HVO_1752_C"/>
    <property type="match status" value="1"/>
</dbReference>
<keyword evidence="2" id="KW-0238">DNA-binding</keyword>
<dbReference type="InterPro" id="IPR036388">
    <property type="entry name" value="WH-like_DNA-bd_sf"/>
</dbReference>
<dbReference type="Gene3D" id="1.10.10.10">
    <property type="entry name" value="Winged helix-like DNA-binding domain superfamily/Winged helix DNA-binding domain"/>
    <property type="match status" value="1"/>
</dbReference>
<accession>A0AAV3TDU6</accession>
<name>A0AAV3TDU6_9EURY</name>
<dbReference type="AlphaFoldDB" id="A0AAV3TDU6"/>
<protein>
    <submittedName>
        <fullName evidence="5">AsnC family transcriptional regulator</fullName>
    </submittedName>
</protein>
<dbReference type="SMART" id="SM00746">
    <property type="entry name" value="TRASH"/>
    <property type="match status" value="1"/>
</dbReference>
<reference evidence="5 6" key="1">
    <citation type="journal article" date="2019" name="Int. J. Syst. Evol. Microbiol.">
        <title>The Global Catalogue of Microorganisms (GCM) 10K type strain sequencing project: providing services to taxonomists for standard genome sequencing and annotation.</title>
        <authorList>
            <consortium name="The Broad Institute Genomics Platform"/>
            <consortium name="The Broad Institute Genome Sequencing Center for Infectious Disease"/>
            <person name="Wu L."/>
            <person name="Ma J."/>
        </authorList>
    </citation>
    <scope>NUCLEOTIDE SEQUENCE [LARGE SCALE GENOMIC DNA]</scope>
    <source>
        <strain evidence="5 6">JCM 16328</strain>
    </source>
</reference>
<keyword evidence="3" id="KW-0804">Transcription</keyword>
<gene>
    <name evidence="5" type="ORF">GCM10009020_31800</name>
</gene>
<proteinExistence type="predicted"/>
<dbReference type="InterPro" id="IPR019888">
    <property type="entry name" value="Tscrpt_reg_AsnC-like"/>
</dbReference>
<keyword evidence="1" id="KW-0805">Transcription regulation</keyword>
<evidence type="ECO:0000313" key="5">
    <source>
        <dbReference type="EMBL" id="GAA0680592.1"/>
    </source>
</evidence>
<dbReference type="InterPro" id="IPR036390">
    <property type="entry name" value="WH_DNA-bd_sf"/>
</dbReference>
<dbReference type="InterPro" id="IPR056526">
    <property type="entry name" value="TRASH_HVO_1752"/>
</dbReference>
<dbReference type="PRINTS" id="PR00033">
    <property type="entry name" value="HTHASNC"/>
</dbReference>
<dbReference type="PROSITE" id="PS00519">
    <property type="entry name" value="HTH_ASNC_1"/>
    <property type="match status" value="1"/>
</dbReference>
<dbReference type="EMBL" id="BAAADV010000007">
    <property type="protein sequence ID" value="GAA0680592.1"/>
    <property type="molecule type" value="Genomic_DNA"/>
</dbReference>
<dbReference type="SMART" id="SM00344">
    <property type="entry name" value="HTH_ASNC"/>
    <property type="match status" value="1"/>
</dbReference>
<dbReference type="PANTHER" id="PTHR43413:SF4">
    <property type="entry name" value="HTH-TYPE TRANSCRIPTIONAL REGULATOR LYSM"/>
    <property type="match status" value="1"/>
</dbReference>
<evidence type="ECO:0000256" key="1">
    <source>
        <dbReference type="ARBA" id="ARBA00023015"/>
    </source>
</evidence>
<dbReference type="InterPro" id="IPR019885">
    <property type="entry name" value="Tscrpt_reg_HTH_AsnC-type_CS"/>
</dbReference>
<dbReference type="RefSeq" id="WP_343775115.1">
    <property type="nucleotide sequence ID" value="NZ_BAAADV010000007.1"/>
</dbReference>
<dbReference type="Proteomes" id="UP001500420">
    <property type="component" value="Unassembled WGS sequence"/>
</dbReference>
<dbReference type="InterPro" id="IPR011991">
    <property type="entry name" value="ArsR-like_HTH"/>
</dbReference>
<keyword evidence="6" id="KW-1185">Reference proteome</keyword>
<sequence>MVELDDTDLNILELLAEDSRRPYSEIADKVGVSPPTVSDRVDRLEEIGVIERFTLDIDRSTLRDGVGVLVDIHLQPGFETEVMENLAGVECVEHAFATADGHVVAKATVDETEIHSVLTQAVDTGRIVEYDVRLLVDSAWEPQIDGPDVGVACEECGATIDDGGVTVEVDGQTHEFCSSTCRTSYEEHLETIKQSA</sequence>
<comment type="caution">
    <text evidence="5">The sequence shown here is derived from an EMBL/GenBank/DDBJ whole genome shotgun (WGS) entry which is preliminary data.</text>
</comment>
<dbReference type="PANTHER" id="PTHR43413">
    <property type="entry name" value="TRANSCRIPTIONAL REGULATOR, ASNC FAMILY"/>
    <property type="match status" value="1"/>
</dbReference>